<protein>
    <submittedName>
        <fullName evidence="1">S23 ribosomal protein</fullName>
    </submittedName>
</protein>
<dbReference type="Gene3D" id="1.20.1440.60">
    <property type="entry name" value="23S rRNA-intervening sequence"/>
    <property type="match status" value="1"/>
</dbReference>
<keyword evidence="1" id="KW-0687">Ribonucleoprotein</keyword>
<dbReference type="InterPro" id="IPR012657">
    <property type="entry name" value="23S_rRNA-intervening_sequence"/>
</dbReference>
<dbReference type="PANTHER" id="PTHR38471:SF2">
    <property type="entry name" value="FOUR HELIX BUNDLE PROTEIN"/>
    <property type="match status" value="1"/>
</dbReference>
<dbReference type="PANTHER" id="PTHR38471">
    <property type="entry name" value="FOUR HELIX BUNDLE PROTEIN"/>
    <property type="match status" value="1"/>
</dbReference>
<dbReference type="AlphaFoldDB" id="A0A2U3KB69"/>
<dbReference type="GO" id="GO:0005840">
    <property type="term" value="C:ribosome"/>
    <property type="evidence" value="ECO:0007669"/>
    <property type="project" value="UniProtKB-KW"/>
</dbReference>
<dbReference type="NCBIfam" id="TIGR02436">
    <property type="entry name" value="four helix bundle protein"/>
    <property type="match status" value="1"/>
</dbReference>
<dbReference type="InterPro" id="IPR036583">
    <property type="entry name" value="23S_rRNA_IVS_sf"/>
</dbReference>
<dbReference type="CDD" id="cd16377">
    <property type="entry name" value="23S_rRNA_IVP_like"/>
    <property type="match status" value="1"/>
</dbReference>
<sequence length="132" mass="14760">MSQSSYKDLIAWQKGMGLVAAIYDATEGFPPHEQFGLVSQMRRAAVSVPSNIAEGKAHYSNRDFVRFLRHARGSLAEIETQVLIAQQRQYLPATTTTKLTQQLDELGRILSGLINSLKERERAQDPELGTQD</sequence>
<dbReference type="Proteomes" id="UP000238701">
    <property type="component" value="Unassembled WGS sequence"/>
</dbReference>
<dbReference type="Pfam" id="PF05635">
    <property type="entry name" value="23S_rRNA_IVP"/>
    <property type="match status" value="1"/>
</dbReference>
<keyword evidence="1" id="KW-0689">Ribosomal protein</keyword>
<dbReference type="OrthoDB" id="160990at2"/>
<evidence type="ECO:0000313" key="2">
    <source>
        <dbReference type="Proteomes" id="UP000238701"/>
    </source>
</evidence>
<organism evidence="1 2">
    <name type="scientific">Candidatus Sulfotelmatobacter kueseliae</name>
    <dbReference type="NCBI Taxonomy" id="2042962"/>
    <lineage>
        <taxon>Bacteria</taxon>
        <taxon>Pseudomonadati</taxon>
        <taxon>Acidobacteriota</taxon>
        <taxon>Terriglobia</taxon>
        <taxon>Terriglobales</taxon>
        <taxon>Candidatus Korobacteraceae</taxon>
        <taxon>Candidatus Sulfotelmatobacter</taxon>
    </lineage>
</organism>
<accession>A0A2U3KB69</accession>
<dbReference type="SUPFAM" id="SSF158446">
    <property type="entry name" value="IVS-encoded protein-like"/>
    <property type="match status" value="1"/>
</dbReference>
<name>A0A2U3KB69_9BACT</name>
<dbReference type="EMBL" id="OMOD01000079">
    <property type="protein sequence ID" value="SPF36912.1"/>
    <property type="molecule type" value="Genomic_DNA"/>
</dbReference>
<evidence type="ECO:0000313" key="1">
    <source>
        <dbReference type="EMBL" id="SPF36912.1"/>
    </source>
</evidence>
<proteinExistence type="predicted"/>
<gene>
    <name evidence="1" type="ORF">SBA1_170037</name>
</gene>
<reference evidence="2" key="1">
    <citation type="submission" date="2018-02" db="EMBL/GenBank/DDBJ databases">
        <authorList>
            <person name="Hausmann B."/>
        </authorList>
    </citation>
    <scope>NUCLEOTIDE SEQUENCE [LARGE SCALE GENOMIC DNA]</scope>
    <source>
        <strain evidence="2">Peat soil MAG SbA1</strain>
    </source>
</reference>